<gene>
    <name evidence="2" type="ORF">HYT40_03785</name>
</gene>
<protein>
    <submittedName>
        <fullName evidence="2">DUF192 domain-containing protein</fullName>
    </submittedName>
</protein>
<name>A0A931SC75_9BACT</name>
<dbReference type="InterPro" id="IPR038695">
    <property type="entry name" value="Saro_0823-like_sf"/>
</dbReference>
<dbReference type="AlphaFoldDB" id="A0A931SC75"/>
<evidence type="ECO:0000313" key="2">
    <source>
        <dbReference type="EMBL" id="MBI2097236.1"/>
    </source>
</evidence>
<organism evidence="2 3">
    <name type="scientific">Candidatus Sungiibacteriota bacterium</name>
    <dbReference type="NCBI Taxonomy" id="2750080"/>
    <lineage>
        <taxon>Bacteria</taxon>
        <taxon>Candidatus Sungiibacteriota</taxon>
    </lineage>
</organism>
<dbReference type="PANTHER" id="PTHR37953">
    <property type="entry name" value="UPF0127 PROTEIN MJ1496"/>
    <property type="match status" value="1"/>
</dbReference>
<keyword evidence="1" id="KW-1133">Transmembrane helix</keyword>
<sequence length="163" mass="18127">MMDLEYRQFKLLVFGIAFLLFVGLLAFIYLALQRAGVPQRAEVTVKNVTVYAEPVSSPSARAKGLAGRSYLGELDGMLFLFENPEPQLFWMKGMLMPIDLIWIRSGVVVGMIEYIEPPPSGTPDTALKIYRSPLPVDQVLEVRAGFIQKYGIEAGDSVVVKMP</sequence>
<dbReference type="Pfam" id="PF02643">
    <property type="entry name" value="DUF192"/>
    <property type="match status" value="1"/>
</dbReference>
<keyword evidence="1" id="KW-0472">Membrane</keyword>
<dbReference type="InterPro" id="IPR003795">
    <property type="entry name" value="DUF192"/>
</dbReference>
<evidence type="ECO:0000313" key="3">
    <source>
        <dbReference type="Proteomes" id="UP000724148"/>
    </source>
</evidence>
<evidence type="ECO:0000256" key="1">
    <source>
        <dbReference type="SAM" id="Phobius"/>
    </source>
</evidence>
<dbReference type="Proteomes" id="UP000724148">
    <property type="component" value="Unassembled WGS sequence"/>
</dbReference>
<dbReference type="Gene3D" id="2.60.120.1140">
    <property type="entry name" value="Protein of unknown function DUF192"/>
    <property type="match status" value="1"/>
</dbReference>
<reference evidence="2" key="1">
    <citation type="submission" date="2020-07" db="EMBL/GenBank/DDBJ databases">
        <title>Huge and variable diversity of episymbiotic CPR bacteria and DPANN archaea in groundwater ecosystems.</title>
        <authorList>
            <person name="He C.Y."/>
            <person name="Keren R."/>
            <person name="Whittaker M."/>
            <person name="Farag I.F."/>
            <person name="Doudna J."/>
            <person name="Cate J.H.D."/>
            <person name="Banfield J.F."/>
        </authorList>
    </citation>
    <scope>NUCLEOTIDE SEQUENCE</scope>
    <source>
        <strain evidence="2">NC_groundwater_193_Ag_S-0.1um_51_7</strain>
    </source>
</reference>
<keyword evidence="1" id="KW-0812">Transmembrane</keyword>
<accession>A0A931SC75</accession>
<dbReference type="PANTHER" id="PTHR37953:SF1">
    <property type="entry name" value="UPF0127 PROTEIN MJ1496"/>
    <property type="match status" value="1"/>
</dbReference>
<dbReference type="EMBL" id="JACOZA010000093">
    <property type="protein sequence ID" value="MBI2097236.1"/>
    <property type="molecule type" value="Genomic_DNA"/>
</dbReference>
<feature type="transmembrane region" description="Helical" evidence="1">
    <location>
        <begin position="12"/>
        <end position="32"/>
    </location>
</feature>
<proteinExistence type="predicted"/>
<comment type="caution">
    <text evidence="2">The sequence shown here is derived from an EMBL/GenBank/DDBJ whole genome shotgun (WGS) entry which is preliminary data.</text>
</comment>